<comment type="caution">
    <text evidence="3">The sequence shown here is derived from an EMBL/GenBank/DDBJ whole genome shotgun (WGS) entry which is preliminary data.</text>
</comment>
<evidence type="ECO:0000256" key="1">
    <source>
        <dbReference type="SAM" id="MobiDB-lite"/>
    </source>
</evidence>
<evidence type="ECO:0000313" key="3">
    <source>
        <dbReference type="EMBL" id="MFC5470024.1"/>
    </source>
</evidence>
<accession>A0ABW0LVX5</accession>
<name>A0ABW0LVX5_9BACL</name>
<dbReference type="Proteomes" id="UP001596105">
    <property type="component" value="Unassembled WGS sequence"/>
</dbReference>
<keyword evidence="4" id="KW-1185">Reference proteome</keyword>
<dbReference type="Pfam" id="PF04773">
    <property type="entry name" value="FecR"/>
    <property type="match status" value="1"/>
</dbReference>
<organism evidence="3 4">
    <name type="scientific">Cohnella suwonensis</name>
    <dbReference type="NCBI Taxonomy" id="696072"/>
    <lineage>
        <taxon>Bacteria</taxon>
        <taxon>Bacillati</taxon>
        <taxon>Bacillota</taxon>
        <taxon>Bacilli</taxon>
        <taxon>Bacillales</taxon>
        <taxon>Paenibacillaceae</taxon>
        <taxon>Cohnella</taxon>
    </lineage>
</organism>
<dbReference type="PANTHER" id="PTHR38731">
    <property type="entry name" value="LIPL45-RELATED LIPOPROTEIN-RELATED"/>
    <property type="match status" value="1"/>
</dbReference>
<evidence type="ECO:0000313" key="4">
    <source>
        <dbReference type="Proteomes" id="UP001596105"/>
    </source>
</evidence>
<dbReference type="RefSeq" id="WP_209749380.1">
    <property type="nucleotide sequence ID" value="NZ_JBHSMH010000049.1"/>
</dbReference>
<dbReference type="PANTHER" id="PTHR38731:SF1">
    <property type="entry name" value="FECR PROTEIN DOMAIN-CONTAINING PROTEIN"/>
    <property type="match status" value="1"/>
</dbReference>
<proteinExistence type="predicted"/>
<feature type="compositionally biased region" description="Low complexity" evidence="1">
    <location>
        <begin position="374"/>
        <end position="388"/>
    </location>
</feature>
<feature type="region of interest" description="Disordered" evidence="1">
    <location>
        <begin position="358"/>
        <end position="399"/>
    </location>
</feature>
<evidence type="ECO:0000259" key="2">
    <source>
        <dbReference type="Pfam" id="PF04773"/>
    </source>
</evidence>
<sequence>MSLNEGDVLLVGTDGSAVLQFANGTSEDDQMVVAPNTTLTFSKLSDSNGTTTKVSMLKGSVWSSVKSIKNKEDEFTLETPTAIMGVRGTNLFIGVNPLTGDSIYAIASGFGVIHPKNSNAPGNSGTSTSGGDLTLSPFQQVTLENQQNGGSNTPPSDDDIIPFDIQDLIDQANPTVIKNIIDYKEAIDKENEQYVNRLREELKSNQQQPSGQLPLPPGVDTEQDLNRLEKNLDKMVTYLLKQAVQNNKIGMNELEKLVDKANETLTKKIDLDDDASLELTDAEKKKLEEMEKRQQEREEQLRKQKEEEELQRKQDEAAQKALELKKELEEANKKALEEQAKKAMEEYERQLSELEKKQFEEESKKREEELNQQTASPSTSASPSPSTGTGSGGGVVTPAYNNPLNELHVAYLTYDLSSASPSPSPVYSSIPMTDNQSQYTFELPDEIPLLNIINLAPVLESGTDLVKVEINGIPAEISTDSLFSGYGINKYFFVELPQTVNDIVITVKTSGSSILRTVTLRVNRPSLPEGMSWDIQTGGTTLPWDTHDVYQSIAHVETENDVSSINFVTNNGIFDTVEVTCACEGVNISGLTVSNLVENKTYLFHLKFNKGTTWLFTSIIFVNGTPSGSDWDSIGLGIQELLNGTSIASEYVPATDTITAQVGVEVSDLVVELPSGYDSDYMMIWDSEQWLDVDSGYVTLKPGLNRYEIFVNYLGQFHKYNLDITRNEMPTGVSEWNAEFANASASPLTVNMQLVAESADYSVGSLRYYAVSTNSNLDDVTQTFKVDGTIISKIDITQGEYHRWIDVTEADQAVSLEKIYNLSQGSHEYTVRIDYIDGHSEYLNTAIFVGEIEAPTLAVEGVYVGVESYYDATVTGPNEYSVYLPADEDNPDGYSSLDLSLSYNPFIFTKVYFNGAEVEPDGNVNGLTANAVNTISVTVYDFTHTRLSQYSIKIYNAIVGFDPSELALDNLIEPVPSGETEHIFWYEDGDSFNYPGGIAYGVGTVTIQPIASSVTTIVGVFDRFGRLITEKSADSGQYDLSYGDFNNIVAYIVVRKGDMVYPTKVVLSPPN</sequence>
<feature type="compositionally biased region" description="Basic and acidic residues" evidence="1">
    <location>
        <begin position="358"/>
        <end position="369"/>
    </location>
</feature>
<feature type="domain" description="FecR protein" evidence="2">
    <location>
        <begin position="8"/>
        <end position="95"/>
    </location>
</feature>
<feature type="region of interest" description="Disordered" evidence="1">
    <location>
        <begin position="288"/>
        <end position="316"/>
    </location>
</feature>
<dbReference type="EMBL" id="JBHSMH010000049">
    <property type="protein sequence ID" value="MFC5470024.1"/>
    <property type="molecule type" value="Genomic_DNA"/>
</dbReference>
<protein>
    <submittedName>
        <fullName evidence="3">FecR domain-containing protein</fullName>
    </submittedName>
</protein>
<dbReference type="CDD" id="cd22249">
    <property type="entry name" value="UDM1_RNF168_RNF169-like"/>
    <property type="match status" value="1"/>
</dbReference>
<dbReference type="InterPro" id="IPR006860">
    <property type="entry name" value="FecR"/>
</dbReference>
<reference evidence="4" key="1">
    <citation type="journal article" date="2019" name="Int. J. Syst. Evol. Microbiol.">
        <title>The Global Catalogue of Microorganisms (GCM) 10K type strain sequencing project: providing services to taxonomists for standard genome sequencing and annotation.</title>
        <authorList>
            <consortium name="The Broad Institute Genomics Platform"/>
            <consortium name="The Broad Institute Genome Sequencing Center for Infectious Disease"/>
            <person name="Wu L."/>
            <person name="Ma J."/>
        </authorList>
    </citation>
    <scope>NUCLEOTIDE SEQUENCE [LARGE SCALE GENOMIC DNA]</scope>
    <source>
        <strain evidence="4">CCUG 57113</strain>
    </source>
</reference>
<gene>
    <name evidence="3" type="ORF">ACFPPD_15010</name>
</gene>